<dbReference type="PRINTS" id="PR00301">
    <property type="entry name" value="HEATSHOCK70"/>
</dbReference>
<feature type="compositionally biased region" description="Low complexity" evidence="6">
    <location>
        <begin position="398"/>
        <end position="436"/>
    </location>
</feature>
<dbReference type="PANTHER" id="PTHR19375">
    <property type="entry name" value="HEAT SHOCK PROTEIN 70KDA"/>
    <property type="match status" value="1"/>
</dbReference>
<feature type="transmembrane region" description="Helical" evidence="7">
    <location>
        <begin position="576"/>
        <end position="598"/>
    </location>
</feature>
<evidence type="ECO:0000313" key="9">
    <source>
        <dbReference type="EMBL" id="WUP51020.1"/>
    </source>
</evidence>
<keyword evidence="4" id="KW-0346">Stress response</keyword>
<keyword evidence="10" id="KW-1185">Reference proteome</keyword>
<evidence type="ECO:0000256" key="6">
    <source>
        <dbReference type="SAM" id="MobiDB-lite"/>
    </source>
</evidence>
<dbReference type="Pfam" id="PF00012">
    <property type="entry name" value="HSP70"/>
    <property type="match status" value="1"/>
</dbReference>
<accession>A0ABZ1S992</accession>
<evidence type="ECO:0000256" key="2">
    <source>
        <dbReference type="ARBA" id="ARBA00022741"/>
    </source>
</evidence>
<dbReference type="SUPFAM" id="SSF53067">
    <property type="entry name" value="Actin-like ATPase domain"/>
    <property type="match status" value="2"/>
</dbReference>
<evidence type="ECO:0000256" key="4">
    <source>
        <dbReference type="ARBA" id="ARBA00023016"/>
    </source>
</evidence>
<dbReference type="RefSeq" id="WP_328852444.1">
    <property type="nucleotide sequence ID" value="NZ_CP108084.1"/>
</dbReference>
<dbReference type="EMBL" id="CP108084">
    <property type="protein sequence ID" value="WUP51020.1"/>
    <property type="molecule type" value="Genomic_DNA"/>
</dbReference>
<feature type="domain" description="Pyrrolo-quinoline quinone repeat" evidence="8">
    <location>
        <begin position="648"/>
        <end position="776"/>
    </location>
</feature>
<dbReference type="Proteomes" id="UP001432190">
    <property type="component" value="Chromosome"/>
</dbReference>
<keyword evidence="2" id="KW-0547">Nucleotide-binding</keyword>
<dbReference type="Gene3D" id="2.40.128.630">
    <property type="match status" value="1"/>
</dbReference>
<gene>
    <name evidence="9" type="ORF">OG994_05775</name>
</gene>
<organism evidence="9 10">
    <name type="scientific">Micromonospora globbae</name>
    <dbReference type="NCBI Taxonomy" id="1894969"/>
    <lineage>
        <taxon>Bacteria</taxon>
        <taxon>Bacillati</taxon>
        <taxon>Actinomycetota</taxon>
        <taxon>Actinomycetes</taxon>
        <taxon>Micromonosporales</taxon>
        <taxon>Micromonosporaceae</taxon>
        <taxon>Micromonospora</taxon>
    </lineage>
</organism>
<evidence type="ECO:0000256" key="1">
    <source>
        <dbReference type="ARBA" id="ARBA00007381"/>
    </source>
</evidence>
<sequence>MAGQHEGFALGVDLGTSNTVAVLRWPDGRTRPLLVDGQPILPSGVYADPDGGLHAGLDARRLAQADPARYEPNPKRRIDEPTVRLGDRDVAPAELLGAVLHVVGRTAVEAVGFLPPAVVTCPAAWDDSRRQVLGDALMRAGWPQAAEHTLSGPTPPGTRLLREPVAAARYYTEVLRRPVPVGGAIAVFDFGGGTLDVAVVRNEGADPWGDSGFTVISCGGLPDLGGLDVDAALVARVGELVADRHPQRWARLTAPADAVGRRDAIALWEAVRGAKELLSRGSVAPVAVPGVAEPVRLTREDVEHAARPLLERAVSAAREVIAEAGLTPDRLAGLFLVGGSSRIPLVARMLHADLGIAPTVLEQPELPVAEGALTDLPLRRRDASPYAVAAPAAPPGSPAAGAQQPPGAPAPGEAAPAAAPAPGTATRPEGVPAFAPGSAPVPAAAAGAPGPAATLLDAGVPGPGAGVTLPDAGTPGRTLVDAGPTLPGAPAPAGPPPSYPHVAPPHAPASAAPGSPAPAYAPASAVPASPAPPYGPASAAPASPGPAYAPAGPAPAYAPGGPRPAFSGARAGRRRAWWVALGAVVALAGVATAAVLYLTRDRYPGLEFDSLTEVERPAAGDERPSGMWTAVLRDRAYLAFPGADRRLVVTAVEAGTGKRLWREPTGVTAADWDRLVAVPGAVVAFADAPGTSTPRDMVVLDGGSGTQRWSRPVRGDDEVYFTDRTAVLVDRTEKRVVGLDLRTGREAWSRPNPRDQYDGARTTVLPVHTDEAAAGPAYLDGGPRDPWQGEGRRLVQVGADRSVRVLDMDSGGIVGQRGNVADLDDLVVAHEDRLYVAADEGGYQLLAYDLTALSAEPVVLYRAPDERRRPKALVACGEHRACLLEVPDGKAEETTVVAAAEGKAAKSWGAPDATVLVPLGERLLVRTGDSSATSTLFDATGTPLLRDRRGVAARLDAGNLLVFDKPPSTFEDDRSLAGVWAENGEVAAELGQLPGVRSSSCSWNTRVIVCGAEKDFVIYRFAPD</sequence>
<feature type="compositionally biased region" description="Low complexity" evidence="6">
    <location>
        <begin position="536"/>
        <end position="546"/>
    </location>
</feature>
<keyword evidence="7" id="KW-0812">Transmembrane</keyword>
<evidence type="ECO:0000256" key="5">
    <source>
        <dbReference type="ARBA" id="ARBA00023186"/>
    </source>
</evidence>
<protein>
    <submittedName>
        <fullName evidence="9">Hsp70 family protein</fullName>
    </submittedName>
</protein>
<feature type="compositionally biased region" description="Low complexity" evidence="6">
    <location>
        <begin position="508"/>
        <end position="528"/>
    </location>
</feature>
<dbReference type="InterPro" id="IPR011047">
    <property type="entry name" value="Quinoprotein_ADH-like_sf"/>
</dbReference>
<evidence type="ECO:0000259" key="8">
    <source>
        <dbReference type="Pfam" id="PF13360"/>
    </source>
</evidence>
<name>A0ABZ1S992_9ACTN</name>
<dbReference type="InterPro" id="IPR018181">
    <property type="entry name" value="Heat_shock_70_CS"/>
</dbReference>
<keyword evidence="5" id="KW-0143">Chaperone</keyword>
<evidence type="ECO:0000256" key="7">
    <source>
        <dbReference type="SAM" id="Phobius"/>
    </source>
</evidence>
<keyword evidence="7" id="KW-0472">Membrane</keyword>
<dbReference type="Gene3D" id="3.90.640.10">
    <property type="entry name" value="Actin, Chain A, domain 4"/>
    <property type="match status" value="1"/>
</dbReference>
<dbReference type="InterPro" id="IPR043129">
    <property type="entry name" value="ATPase_NBD"/>
</dbReference>
<dbReference type="PROSITE" id="PS01036">
    <property type="entry name" value="HSP70_3"/>
    <property type="match status" value="1"/>
</dbReference>
<dbReference type="InterPro" id="IPR013126">
    <property type="entry name" value="Hsp_70_fam"/>
</dbReference>
<dbReference type="SUPFAM" id="SSF50998">
    <property type="entry name" value="Quinoprotein alcohol dehydrogenase-like"/>
    <property type="match status" value="1"/>
</dbReference>
<evidence type="ECO:0000313" key="10">
    <source>
        <dbReference type="Proteomes" id="UP001432190"/>
    </source>
</evidence>
<feature type="region of interest" description="Disordered" evidence="6">
    <location>
        <begin position="388"/>
        <end position="436"/>
    </location>
</feature>
<keyword evidence="3" id="KW-0067">ATP-binding</keyword>
<dbReference type="Gene3D" id="3.30.420.40">
    <property type="match status" value="2"/>
</dbReference>
<evidence type="ECO:0000256" key="3">
    <source>
        <dbReference type="ARBA" id="ARBA00022840"/>
    </source>
</evidence>
<feature type="region of interest" description="Disordered" evidence="6">
    <location>
        <begin position="466"/>
        <end position="546"/>
    </location>
</feature>
<feature type="compositionally biased region" description="Pro residues" evidence="6">
    <location>
        <begin position="487"/>
        <end position="507"/>
    </location>
</feature>
<dbReference type="InterPro" id="IPR002372">
    <property type="entry name" value="PQQ_rpt_dom"/>
</dbReference>
<comment type="similarity">
    <text evidence="1">Belongs to the heat shock protein 70 family.</text>
</comment>
<dbReference type="Pfam" id="PF13360">
    <property type="entry name" value="PQQ_2"/>
    <property type="match status" value="1"/>
</dbReference>
<proteinExistence type="inferred from homology"/>
<reference evidence="9" key="1">
    <citation type="submission" date="2022-10" db="EMBL/GenBank/DDBJ databases">
        <title>The complete genomes of actinobacterial strains from the NBC collection.</title>
        <authorList>
            <person name="Joergensen T.S."/>
            <person name="Alvarez Arevalo M."/>
            <person name="Sterndorff E.B."/>
            <person name="Faurdal D."/>
            <person name="Vuksanovic O."/>
            <person name="Mourched A.-S."/>
            <person name="Charusanti P."/>
            <person name="Shaw S."/>
            <person name="Blin K."/>
            <person name="Weber T."/>
        </authorList>
    </citation>
    <scope>NUCLEOTIDE SEQUENCE</scope>
    <source>
        <strain evidence="9">NBC_00256</strain>
    </source>
</reference>
<keyword evidence="7" id="KW-1133">Transmembrane helix</keyword>